<evidence type="ECO:0000256" key="1">
    <source>
        <dbReference type="SAM" id="MobiDB-lite"/>
    </source>
</evidence>
<feature type="region of interest" description="Disordered" evidence="1">
    <location>
        <begin position="58"/>
        <end position="92"/>
    </location>
</feature>
<dbReference type="AlphaFoldDB" id="A0A8B2NQN2"/>
<name>A0A8B2NQN2_9HYPH</name>
<organism evidence="2 3">
    <name type="scientific">Acuticoccus sediminis</name>
    <dbReference type="NCBI Taxonomy" id="2184697"/>
    <lineage>
        <taxon>Bacteria</taxon>
        <taxon>Pseudomonadati</taxon>
        <taxon>Pseudomonadota</taxon>
        <taxon>Alphaproteobacteria</taxon>
        <taxon>Hyphomicrobiales</taxon>
        <taxon>Amorphaceae</taxon>
        <taxon>Acuticoccus</taxon>
    </lineage>
</organism>
<sequence>MSDRASRAPRGIDRRAAVRIGGTIEDRVAGIAAAGFADMDGLLMFVARAPVVQRGQRVFHRPGVPGGGMNATDTPSIDGGLGRPHVGADPMR</sequence>
<reference evidence="2 3" key="1">
    <citation type="submission" date="2018-05" db="EMBL/GenBank/DDBJ databases">
        <title>Acuticoccus sediminis sp. nov., isolated from deep-sea sediment of Indian Ocean.</title>
        <authorList>
            <person name="Liu X."/>
            <person name="Lai Q."/>
            <person name="Du Y."/>
            <person name="Sun F."/>
            <person name="Zhang X."/>
            <person name="Wang S."/>
            <person name="Shao Z."/>
        </authorList>
    </citation>
    <scope>NUCLEOTIDE SEQUENCE [LARGE SCALE GENOMIC DNA]</scope>
    <source>
        <strain evidence="2 3">PTG4-2</strain>
    </source>
</reference>
<keyword evidence="3" id="KW-1185">Reference proteome</keyword>
<dbReference type="Proteomes" id="UP000249590">
    <property type="component" value="Unassembled WGS sequence"/>
</dbReference>
<evidence type="ECO:0000313" key="2">
    <source>
        <dbReference type="EMBL" id="RAH99313.1"/>
    </source>
</evidence>
<proteinExistence type="predicted"/>
<dbReference type="EMBL" id="QHHQ01000005">
    <property type="protein sequence ID" value="RAH99313.1"/>
    <property type="molecule type" value="Genomic_DNA"/>
</dbReference>
<evidence type="ECO:0000313" key="3">
    <source>
        <dbReference type="Proteomes" id="UP000249590"/>
    </source>
</evidence>
<accession>A0A8B2NQN2</accession>
<protein>
    <submittedName>
        <fullName evidence="2">Uncharacterized protein</fullName>
    </submittedName>
</protein>
<comment type="caution">
    <text evidence="2">The sequence shown here is derived from an EMBL/GenBank/DDBJ whole genome shotgun (WGS) entry which is preliminary data.</text>
</comment>
<gene>
    <name evidence="2" type="ORF">DLJ53_22510</name>
</gene>